<evidence type="ECO:0000256" key="5">
    <source>
        <dbReference type="SAM" id="Phobius"/>
    </source>
</evidence>
<dbReference type="InterPro" id="IPR052527">
    <property type="entry name" value="Metal_cation-efflux_comp"/>
</dbReference>
<comment type="subcellular location">
    <subcellularLocation>
        <location evidence="1">Endomembrane system</location>
        <topology evidence="1">Multi-pass membrane protein</topology>
    </subcellularLocation>
</comment>
<evidence type="ECO:0008006" key="8">
    <source>
        <dbReference type="Google" id="ProtNLM"/>
    </source>
</evidence>
<dbReference type="InterPro" id="IPR007318">
    <property type="entry name" value="Phopholipid_MeTrfase"/>
</dbReference>
<keyword evidence="3 5" id="KW-1133">Transmembrane helix</keyword>
<dbReference type="GO" id="GO:0012505">
    <property type="term" value="C:endomembrane system"/>
    <property type="evidence" value="ECO:0007669"/>
    <property type="project" value="UniProtKB-SubCell"/>
</dbReference>
<evidence type="ECO:0000313" key="7">
    <source>
        <dbReference type="Proteomes" id="UP000317243"/>
    </source>
</evidence>
<dbReference type="AlphaFoldDB" id="A0A5C5UW55"/>
<sequence>MLKQLAESKKHHPVRPLLLTLAQFALAAAIFLQHDWSRDNHVANLLVVAGVAVMIWATISMGTKTLTVSPTPRQSASLKTTGAYRWMRHPMYSALLTASAGCAFAPPRLSIITCWLGLLGVLMLKIKFEEKLLRKRFPEYTEYQAKTSMLIPLLL</sequence>
<comment type="caution">
    <text evidence="6">The sequence shown here is derived from an EMBL/GenBank/DDBJ whole genome shotgun (WGS) entry which is preliminary data.</text>
</comment>
<proteinExistence type="predicted"/>
<protein>
    <recommendedName>
        <fullName evidence="8">Isoprenylcysteine carboxyl methyltransferase (ICMT) family protein</fullName>
    </recommendedName>
</protein>
<dbReference type="PANTHER" id="PTHR43847">
    <property type="entry name" value="BLL3993 PROTEIN"/>
    <property type="match status" value="1"/>
</dbReference>
<evidence type="ECO:0000256" key="1">
    <source>
        <dbReference type="ARBA" id="ARBA00004127"/>
    </source>
</evidence>
<dbReference type="PANTHER" id="PTHR43847:SF1">
    <property type="entry name" value="BLL3993 PROTEIN"/>
    <property type="match status" value="1"/>
</dbReference>
<dbReference type="EMBL" id="SIHI01000115">
    <property type="protein sequence ID" value="TWT29800.1"/>
    <property type="molecule type" value="Genomic_DNA"/>
</dbReference>
<dbReference type="Pfam" id="PF04191">
    <property type="entry name" value="PEMT"/>
    <property type="match status" value="1"/>
</dbReference>
<accession>A0A5C5UW55</accession>
<organism evidence="6 7">
    <name type="scientific">Thalassoglobus neptunius</name>
    <dbReference type="NCBI Taxonomy" id="1938619"/>
    <lineage>
        <taxon>Bacteria</taxon>
        <taxon>Pseudomonadati</taxon>
        <taxon>Planctomycetota</taxon>
        <taxon>Planctomycetia</taxon>
        <taxon>Planctomycetales</taxon>
        <taxon>Planctomycetaceae</taxon>
        <taxon>Thalassoglobus</taxon>
    </lineage>
</organism>
<evidence type="ECO:0000313" key="6">
    <source>
        <dbReference type="EMBL" id="TWT29800.1"/>
    </source>
</evidence>
<keyword evidence="7" id="KW-1185">Reference proteome</keyword>
<name>A0A5C5UW55_9PLAN</name>
<feature type="transmembrane region" description="Helical" evidence="5">
    <location>
        <begin position="12"/>
        <end position="32"/>
    </location>
</feature>
<dbReference type="Proteomes" id="UP000317243">
    <property type="component" value="Unassembled WGS sequence"/>
</dbReference>
<evidence type="ECO:0000256" key="2">
    <source>
        <dbReference type="ARBA" id="ARBA00022692"/>
    </source>
</evidence>
<dbReference type="Gene3D" id="1.20.120.1630">
    <property type="match status" value="1"/>
</dbReference>
<dbReference type="OrthoDB" id="9789029at2"/>
<reference evidence="6 7" key="1">
    <citation type="submission" date="2019-02" db="EMBL/GenBank/DDBJ databases">
        <title>Deep-cultivation of Planctomycetes and their phenomic and genomic characterization uncovers novel biology.</title>
        <authorList>
            <person name="Wiegand S."/>
            <person name="Jogler M."/>
            <person name="Boedeker C."/>
            <person name="Pinto D."/>
            <person name="Vollmers J."/>
            <person name="Rivas-Marin E."/>
            <person name="Kohn T."/>
            <person name="Peeters S.H."/>
            <person name="Heuer A."/>
            <person name="Rast P."/>
            <person name="Oberbeckmann S."/>
            <person name="Bunk B."/>
            <person name="Jeske O."/>
            <person name="Meyerdierks A."/>
            <person name="Storesund J.E."/>
            <person name="Kallscheuer N."/>
            <person name="Luecker S."/>
            <person name="Lage O.M."/>
            <person name="Pohl T."/>
            <person name="Merkel B.J."/>
            <person name="Hornburger P."/>
            <person name="Mueller R.-W."/>
            <person name="Bruemmer F."/>
            <person name="Labrenz M."/>
            <person name="Spormann A.M."/>
            <person name="Op Den Camp H."/>
            <person name="Overmann J."/>
            <person name="Amann R."/>
            <person name="Jetten M.S.M."/>
            <person name="Mascher T."/>
            <person name="Medema M.H."/>
            <person name="Devos D.P."/>
            <person name="Kaster A.-K."/>
            <person name="Ovreas L."/>
            <person name="Rohde M."/>
            <person name="Galperin M.Y."/>
            <person name="Jogler C."/>
        </authorList>
    </citation>
    <scope>NUCLEOTIDE SEQUENCE [LARGE SCALE GENOMIC DNA]</scope>
    <source>
        <strain evidence="6 7">KOR42</strain>
    </source>
</reference>
<feature type="transmembrane region" description="Helical" evidence="5">
    <location>
        <begin position="44"/>
        <end position="63"/>
    </location>
</feature>
<keyword evidence="4 5" id="KW-0472">Membrane</keyword>
<keyword evidence="2 5" id="KW-0812">Transmembrane</keyword>
<evidence type="ECO:0000256" key="4">
    <source>
        <dbReference type="ARBA" id="ARBA00023136"/>
    </source>
</evidence>
<feature type="transmembrane region" description="Helical" evidence="5">
    <location>
        <begin position="109"/>
        <end position="126"/>
    </location>
</feature>
<dbReference type="RefSeq" id="WP_146512701.1">
    <property type="nucleotide sequence ID" value="NZ_SIHI01000115.1"/>
</dbReference>
<evidence type="ECO:0000256" key="3">
    <source>
        <dbReference type="ARBA" id="ARBA00022989"/>
    </source>
</evidence>
<gene>
    <name evidence="6" type="ORF">KOR42_54980</name>
</gene>